<dbReference type="KEGG" id="abaw:D5400_14065"/>
<feature type="region of interest" description="Disordered" evidence="1">
    <location>
        <begin position="340"/>
        <end position="368"/>
    </location>
</feature>
<evidence type="ECO:0000313" key="2">
    <source>
        <dbReference type="EMBL" id="AZN72251.1"/>
    </source>
</evidence>
<evidence type="ECO:0000313" key="3">
    <source>
        <dbReference type="Proteomes" id="UP000268192"/>
    </source>
</evidence>
<gene>
    <name evidence="2" type="ORF">D5400_14065</name>
</gene>
<name>A0A3S9B5Y1_9HYPH</name>
<sequence>MPRPDITAHIDANARGFHDALRRVRSDSDKTGQAAARSFANIAAKIRTGAAGIAGAAGLPVALSAASLGAAAVGVRQVALSIALVGDEARRAGVDVRSFQELKYVAEQNRIGVDSLTDGIKELNLRADEFITTGKGSAAEAFQRLGYDAEELRTKLQRPNELFIEIIGRLEQLDRSAQIRLADEIFGGTGGERFVQLIEQGEDGIRATVDEAHRLGLVMSEELIDRADELDRKFGALATTVSTGLKVAIIEAASALGRFIDEFRAFEDRTTENLRSRLNFAERNLAEAEERRTRLPGFLGRPLDLQIEKSRGEVDQITEELRKRAEADLRLGLARQRSQLENPVVPAAPVSNSGGGGSSRNASSMERERDAVRKLIADLQEELTLVHATEEAKRAAASSRQAGAAATDEERRQVVALNEQIYRETEALEAVEAARKDFADGMDQLSTDAVDALGNVIAGTEDAADAFKKLAIEIVKSALTGKGAYSDLFAALGKGNGGGGGVGGLLSAIFGGAPAFKANTTYGSFIGAPGFANGTDSAPGGLAWVGERGKELVNLPRGSQVIPNHDLSGLDGSSISAPVSISIDARGADREGLARVQGQLARLESELPARITRQVQQMPRDRIKGY</sequence>
<protein>
    <submittedName>
        <fullName evidence="2">Tail tape measure protein</fullName>
    </submittedName>
</protein>
<keyword evidence="3" id="KW-1185">Reference proteome</keyword>
<dbReference type="AlphaFoldDB" id="A0A3S9B5Y1"/>
<dbReference type="OrthoDB" id="38641at2"/>
<dbReference type="RefSeq" id="WP_126010569.1">
    <property type="nucleotide sequence ID" value="NZ_CP032509.1"/>
</dbReference>
<dbReference type="EMBL" id="CP032509">
    <property type="protein sequence ID" value="AZN72251.1"/>
    <property type="molecule type" value="Genomic_DNA"/>
</dbReference>
<reference evidence="2 3" key="1">
    <citation type="submission" date="2018-09" db="EMBL/GenBank/DDBJ databases">
        <title>Marinorhizobium profundi gen. nov., sp. nov., isolated from a deep-sea sediment sample from the New Britain Trench and proposal of Marinorhizobiaceae fam. nov. in the order Rhizobiales of the class Alphaproteobacteria.</title>
        <authorList>
            <person name="Cao J."/>
        </authorList>
    </citation>
    <scope>NUCLEOTIDE SEQUENCE [LARGE SCALE GENOMIC DNA]</scope>
    <source>
        <strain evidence="2 3">WS11</strain>
    </source>
</reference>
<evidence type="ECO:0000256" key="1">
    <source>
        <dbReference type="SAM" id="MobiDB-lite"/>
    </source>
</evidence>
<dbReference type="Proteomes" id="UP000268192">
    <property type="component" value="Chromosome"/>
</dbReference>
<proteinExistence type="predicted"/>
<accession>A0A3S9B5Y1</accession>
<organism evidence="2 3">
    <name type="scientific">Georhizobium profundi</name>
    <dbReference type="NCBI Taxonomy" id="2341112"/>
    <lineage>
        <taxon>Bacteria</taxon>
        <taxon>Pseudomonadati</taxon>
        <taxon>Pseudomonadota</taxon>
        <taxon>Alphaproteobacteria</taxon>
        <taxon>Hyphomicrobiales</taxon>
        <taxon>Rhizobiaceae</taxon>
        <taxon>Georhizobium</taxon>
    </lineage>
</organism>